<proteinExistence type="predicted"/>
<accession>A0A7C9TBS0</accession>
<comment type="caution">
    <text evidence="1">The sequence shown here is derived from an EMBL/GenBank/DDBJ whole genome shotgun (WGS) entry which is preliminary data.</text>
</comment>
<organism evidence="1 2">
    <name type="scientific">Sulfuriferula multivorans</name>
    <dbReference type="NCBI Taxonomy" id="1559896"/>
    <lineage>
        <taxon>Bacteria</taxon>
        <taxon>Pseudomonadati</taxon>
        <taxon>Pseudomonadota</taxon>
        <taxon>Betaproteobacteria</taxon>
        <taxon>Nitrosomonadales</taxon>
        <taxon>Sulfuricellaceae</taxon>
        <taxon>Sulfuriferula</taxon>
    </lineage>
</organism>
<dbReference type="Proteomes" id="UP000483432">
    <property type="component" value="Unassembled WGS sequence"/>
</dbReference>
<evidence type="ECO:0000313" key="2">
    <source>
        <dbReference type="Proteomes" id="UP000483432"/>
    </source>
</evidence>
<name>A0A7C9TBS0_9PROT</name>
<gene>
    <name evidence="1" type="ORF">GZ085_13025</name>
</gene>
<evidence type="ECO:0000313" key="1">
    <source>
        <dbReference type="EMBL" id="NDP49284.1"/>
    </source>
</evidence>
<reference evidence="1 2" key="1">
    <citation type="submission" date="2019-09" db="EMBL/GenBank/DDBJ databases">
        <title>H2 Metabolism Revealed by Metagenomic Analysis in Subglacial Sediment of East Antarctica.</title>
        <authorList>
            <person name="Yang Z."/>
            <person name="Zhang Y."/>
            <person name="Lv Y."/>
            <person name="Yan W."/>
            <person name="Xiao X."/>
            <person name="Sun B."/>
            <person name="Ma H."/>
        </authorList>
    </citation>
    <scope>NUCLEOTIDE SEQUENCE [LARGE SCALE GENOMIC DNA]</scope>
    <source>
        <strain evidence="1">Bin2_2</strain>
    </source>
</reference>
<sequence>MFNHRLILLATPNKIGVLDWRPGHMHWLGEFSDNAKGLAAFRQVIEKHASLPVLLVVDTVDEDYRSEIMPHVQGHSRDELLARKLKQVFRNARFTGAWLQKRETTGRRDDRYLLAALTDTDWLMPWLSVLHRAQVPLSGITPLAKACQHLLVKLRVQETHILLACRLNSSLRLSYYHDGMLRFSRLIGGDSPTQLPGNAADEIAKTQLYLTGQRILPREARLHVLLLDPSGQLDSARAQLNADPAFSTRLIQLSTLGHALRIPEDFLAATPEVASLAAIAGEAIQLNLAPPELLQRHTEFRWRRNLHAAAGLIAMLGVGITSAYWLQAQDLNDQTQQLAQQRQQNNARHQTIVASFPVQTAAPEQLAQTVTLARQLDAPQPNAMGLFAAVGQAMDAAPDITLNTLEWVDDTLTPSGQINVNIDASLATFDGNYRAAMQRIERFISRLQAVPGVFEVRLRSSPVNADSSSTLSGKTFGPDTAEAPEVRFGLSLTYREAPP</sequence>
<protein>
    <submittedName>
        <fullName evidence="1">Monoheme cytochrome SoxX</fullName>
    </submittedName>
</protein>
<dbReference type="AlphaFoldDB" id="A0A7C9TBS0"/>
<dbReference type="EMBL" id="JAAFGW010000241">
    <property type="protein sequence ID" value="NDP49284.1"/>
    <property type="molecule type" value="Genomic_DNA"/>
</dbReference>